<dbReference type="EMBL" id="DS999441">
    <property type="protein sequence ID" value="EED86255.1"/>
    <property type="molecule type" value="Genomic_DNA"/>
</dbReference>
<dbReference type="RefSeq" id="XP_002297438.1">
    <property type="nucleotide sequence ID" value="XM_002297402.1"/>
</dbReference>
<reference evidence="2 3" key="2">
    <citation type="journal article" date="2008" name="Nature">
        <title>The Phaeodactylum genome reveals the evolutionary history of diatom genomes.</title>
        <authorList>
            <person name="Bowler C."/>
            <person name="Allen A.E."/>
            <person name="Badger J.H."/>
            <person name="Grimwood J."/>
            <person name="Jabbari K."/>
            <person name="Kuo A."/>
            <person name="Maheswari U."/>
            <person name="Martens C."/>
            <person name="Maumus F."/>
            <person name="Otillar R.P."/>
            <person name="Rayko E."/>
            <person name="Salamov A."/>
            <person name="Vandepoele K."/>
            <person name="Beszteri B."/>
            <person name="Gruber A."/>
            <person name="Heijde M."/>
            <person name="Katinka M."/>
            <person name="Mock T."/>
            <person name="Valentin K."/>
            <person name="Verret F."/>
            <person name="Berges J.A."/>
            <person name="Brownlee C."/>
            <person name="Cadoret J.P."/>
            <person name="Chiovitti A."/>
            <person name="Choi C.J."/>
            <person name="Coesel S."/>
            <person name="De Martino A."/>
            <person name="Detter J.C."/>
            <person name="Durkin C."/>
            <person name="Falciatore A."/>
            <person name="Fournet J."/>
            <person name="Haruta M."/>
            <person name="Huysman M.J."/>
            <person name="Jenkins B.D."/>
            <person name="Jiroutova K."/>
            <person name="Jorgensen R.E."/>
            <person name="Joubert Y."/>
            <person name="Kaplan A."/>
            <person name="Kroger N."/>
            <person name="Kroth P.G."/>
            <person name="La Roche J."/>
            <person name="Lindquist E."/>
            <person name="Lommer M."/>
            <person name="Martin-Jezequel V."/>
            <person name="Lopez P.J."/>
            <person name="Lucas S."/>
            <person name="Mangogna M."/>
            <person name="McGinnis K."/>
            <person name="Medlin L.K."/>
            <person name="Montsant A."/>
            <person name="Oudot-Le Secq M.P."/>
            <person name="Napoli C."/>
            <person name="Obornik M."/>
            <person name="Parker M.S."/>
            <person name="Petit J.L."/>
            <person name="Porcel B.M."/>
            <person name="Poulsen N."/>
            <person name="Robison M."/>
            <person name="Rychlewski L."/>
            <person name="Rynearson T.A."/>
            <person name="Schmutz J."/>
            <person name="Shapiro H."/>
            <person name="Siaut M."/>
            <person name="Stanley M."/>
            <person name="Sussman M.R."/>
            <person name="Taylor A.R."/>
            <person name="Vardi A."/>
            <person name="von Dassow P."/>
            <person name="Vyverman W."/>
            <person name="Willis A."/>
            <person name="Wyrwicz L.S."/>
            <person name="Rokhsar D.S."/>
            <person name="Weissenbach J."/>
            <person name="Armbrust E.V."/>
            <person name="Green B.R."/>
            <person name="Van de Peer Y."/>
            <person name="Grigoriev I.V."/>
        </authorList>
    </citation>
    <scope>NUCLEOTIDE SEQUENCE [LARGE SCALE GENOMIC DNA]</scope>
    <source>
        <strain evidence="2 3">CCMP1335</strain>
    </source>
</reference>
<sequence length="444" mass="50265">MTPPTKPREDKASSQMAERKDMLLLAQQKLDEINRVGGGRKSAVSSHLLSTLLYVALMAYKVEDMKAMLQEEDDFMYDEWKGLFDSLHSPEFHANERIIQNKRVKSSFERKRRYKEEASRLQRELTHASNKLEELQKLSNETCHQMSRTVNLLHDERAALVAKDKERLCQIDELKEQIRGLQLEQNESTTKDDMIEKLSKHLKENELDLAVANEKASSNEAALKEAKAALESNVTKQANYRLEKEASMSKLQQELVELESRITVVTAQLALTDESLDAAKQSLDDNKKSIETKVDSLCEAMKTVLDEINSESASIKDSVSAMSSDLSQTKSLLFESTDQRIKVDDTLNDVVSKINDLSNAIETVRVHGNGTNSAPPASFRPQMMYVSTTAEFDEMCTQTLQRIAGNINDVCTMCYDMEDTIHHSKQRNDASEFDTNLLERLGSK</sequence>
<dbReference type="PaxDb" id="35128-Thapsdraft877"/>
<dbReference type="Proteomes" id="UP000001449">
    <property type="component" value="Unassembled WGS sequence"/>
</dbReference>
<gene>
    <name evidence="2" type="ORF">THAPSDRAFT_bd877</name>
</gene>
<evidence type="ECO:0000256" key="1">
    <source>
        <dbReference type="SAM" id="Coils"/>
    </source>
</evidence>
<feature type="non-terminal residue" evidence="2">
    <location>
        <position position="444"/>
    </location>
</feature>
<keyword evidence="1" id="KW-0175">Coiled coil</keyword>
<name>B8LEI5_THAPS</name>
<proteinExistence type="predicted"/>
<dbReference type="GeneID" id="7446025"/>
<dbReference type="HOGENOM" id="CLU_617673_0_0_1"/>
<evidence type="ECO:0000313" key="2">
    <source>
        <dbReference type="EMBL" id="EED86255.1"/>
    </source>
</evidence>
<dbReference type="InParanoid" id="B8LEI5"/>
<dbReference type="STRING" id="35128.B8LEI5"/>
<protein>
    <submittedName>
        <fullName evidence="2">Uncharacterized protein</fullName>
    </submittedName>
</protein>
<evidence type="ECO:0000313" key="3">
    <source>
        <dbReference type="Proteomes" id="UP000001449"/>
    </source>
</evidence>
<accession>B8LEI5</accession>
<dbReference type="AlphaFoldDB" id="B8LEI5"/>
<feature type="coiled-coil region" evidence="1">
    <location>
        <begin position="171"/>
        <end position="268"/>
    </location>
</feature>
<feature type="coiled-coil region" evidence="1">
    <location>
        <begin position="104"/>
        <end position="138"/>
    </location>
</feature>
<keyword evidence="3" id="KW-1185">Reference proteome</keyword>
<organism evidence="2 3">
    <name type="scientific">Thalassiosira pseudonana</name>
    <name type="common">Marine diatom</name>
    <name type="synonym">Cyclotella nana</name>
    <dbReference type="NCBI Taxonomy" id="35128"/>
    <lineage>
        <taxon>Eukaryota</taxon>
        <taxon>Sar</taxon>
        <taxon>Stramenopiles</taxon>
        <taxon>Ochrophyta</taxon>
        <taxon>Bacillariophyta</taxon>
        <taxon>Coscinodiscophyceae</taxon>
        <taxon>Thalassiosirophycidae</taxon>
        <taxon>Thalassiosirales</taxon>
        <taxon>Thalassiosiraceae</taxon>
        <taxon>Thalassiosira</taxon>
    </lineage>
</organism>
<dbReference type="KEGG" id="tps:THAPSDRAFT_bd877"/>
<reference evidence="2 3" key="1">
    <citation type="journal article" date="2004" name="Science">
        <title>The genome of the diatom Thalassiosira pseudonana: ecology, evolution, and metabolism.</title>
        <authorList>
            <person name="Armbrust E.V."/>
            <person name="Berges J.A."/>
            <person name="Bowler C."/>
            <person name="Green B.R."/>
            <person name="Martinez D."/>
            <person name="Putnam N.H."/>
            <person name="Zhou S."/>
            <person name="Allen A.E."/>
            <person name="Apt K.E."/>
            <person name="Bechner M."/>
            <person name="Brzezinski M.A."/>
            <person name="Chaal B.K."/>
            <person name="Chiovitti A."/>
            <person name="Davis A.K."/>
            <person name="Demarest M.S."/>
            <person name="Detter J.C."/>
            <person name="Glavina T."/>
            <person name="Goodstein D."/>
            <person name="Hadi M.Z."/>
            <person name="Hellsten U."/>
            <person name="Hildebrand M."/>
            <person name="Jenkins B.D."/>
            <person name="Jurka J."/>
            <person name="Kapitonov V.V."/>
            <person name="Kroger N."/>
            <person name="Lau W.W."/>
            <person name="Lane T.W."/>
            <person name="Larimer F.W."/>
            <person name="Lippmeier J.C."/>
            <person name="Lucas S."/>
            <person name="Medina M."/>
            <person name="Montsant A."/>
            <person name="Obornik M."/>
            <person name="Parker M.S."/>
            <person name="Palenik B."/>
            <person name="Pazour G.J."/>
            <person name="Richardson P.M."/>
            <person name="Rynearson T.A."/>
            <person name="Saito M.A."/>
            <person name="Schwartz D.C."/>
            <person name="Thamatrakoln K."/>
            <person name="Valentin K."/>
            <person name="Vardi A."/>
            <person name="Wilkerson F.P."/>
            <person name="Rokhsar D.S."/>
        </authorList>
    </citation>
    <scope>NUCLEOTIDE SEQUENCE [LARGE SCALE GENOMIC DNA]</scope>
    <source>
        <strain evidence="2 3">CCMP1335</strain>
    </source>
</reference>